<sequence>MQRGLEQREMSELQYIGIDEKNFLKGHKYVMVVSDLDHVRVLD</sequence>
<organism evidence="1 2">
    <name type="scientific">Candidatus Hakubella thermalkaliphila</name>
    <dbReference type="NCBI Taxonomy" id="2754717"/>
    <lineage>
        <taxon>Bacteria</taxon>
        <taxon>Bacillati</taxon>
        <taxon>Actinomycetota</taxon>
        <taxon>Actinomycetota incertae sedis</taxon>
        <taxon>Candidatus Hakubellales</taxon>
        <taxon>Candidatus Hakubellaceae</taxon>
        <taxon>Candidatus Hakubella</taxon>
    </lineage>
</organism>
<dbReference type="AlphaFoldDB" id="A0A6V8PRK5"/>
<evidence type="ECO:0000313" key="2">
    <source>
        <dbReference type="Proteomes" id="UP000568877"/>
    </source>
</evidence>
<dbReference type="Proteomes" id="UP000568877">
    <property type="component" value="Unassembled WGS sequence"/>
</dbReference>
<name>A0A6V8PRK5_9ACTN</name>
<evidence type="ECO:0000313" key="1">
    <source>
        <dbReference type="EMBL" id="GFP33421.1"/>
    </source>
</evidence>
<dbReference type="EMBL" id="BLSA01000467">
    <property type="protein sequence ID" value="GFP33421.1"/>
    <property type="molecule type" value="Genomic_DNA"/>
</dbReference>
<accession>A0A6V8PRK5</accession>
<comment type="caution">
    <text evidence="1">The sequence shown here is derived from an EMBL/GenBank/DDBJ whole genome shotgun (WGS) entry which is preliminary data.</text>
</comment>
<protein>
    <recommendedName>
        <fullName evidence="3">Transposase IS204/IS1001/IS1096/IS1165 DDE domain-containing protein</fullName>
    </recommendedName>
</protein>
<reference evidence="1 2" key="1">
    <citation type="journal article" date="2020" name="Front. Microbiol.">
        <title>Single-cell genomics of novel Actinobacteria with the Wood-Ljungdahl pathway discovered in a serpentinizing system.</title>
        <authorList>
            <person name="Merino N."/>
            <person name="Kawai M."/>
            <person name="Boyd E.S."/>
            <person name="Colman D.R."/>
            <person name="McGlynn S.E."/>
            <person name="Nealson K.H."/>
            <person name="Kurokawa K."/>
            <person name="Hongoh Y."/>
        </authorList>
    </citation>
    <scope>NUCLEOTIDE SEQUENCE [LARGE SCALE GENOMIC DNA]</scope>
    <source>
        <strain evidence="1 2">S42</strain>
    </source>
</reference>
<feature type="non-terminal residue" evidence="1">
    <location>
        <position position="43"/>
    </location>
</feature>
<evidence type="ECO:0008006" key="3">
    <source>
        <dbReference type="Google" id="ProtNLM"/>
    </source>
</evidence>
<gene>
    <name evidence="1" type="ORF">HKBW3S42_01757</name>
</gene>
<proteinExistence type="predicted"/>